<dbReference type="InterPro" id="IPR036527">
    <property type="entry name" value="SCP2_sterol-bd_dom_sf"/>
</dbReference>
<evidence type="ECO:0000259" key="5">
    <source>
        <dbReference type="PROSITE" id="PS51186"/>
    </source>
</evidence>
<evidence type="ECO:0000313" key="7">
    <source>
        <dbReference type="Proteomes" id="UP000321234"/>
    </source>
</evidence>
<dbReference type="HAMAP" id="MF_01812">
    <property type="entry name" value="Eis"/>
    <property type="match status" value="1"/>
</dbReference>
<comment type="similarity">
    <text evidence="1 4">Belongs to the acetyltransferase Eis family.</text>
</comment>
<name>A0A5C8ZIY6_9ACTN</name>
<gene>
    <name evidence="6" type="ORF">FMM08_06240</name>
</gene>
<evidence type="ECO:0000256" key="3">
    <source>
        <dbReference type="ARBA" id="ARBA00023315"/>
    </source>
</evidence>
<evidence type="ECO:0000313" key="6">
    <source>
        <dbReference type="EMBL" id="TXR57071.1"/>
    </source>
</evidence>
<dbReference type="SUPFAM" id="SSF55718">
    <property type="entry name" value="SCP-like"/>
    <property type="match status" value="1"/>
</dbReference>
<sequence>MEAVNAGEHLEVRAVEPDDQLAWLRASRRTFLHPKTVTPEHVEHRRTAWAGQRLTGAFDGDRVVGTYRSWDWPLPVPGGPGHELLTDHVSSVTVAPTHRRRGLLTRMITADLRAAKDRGVPMAHLVAGEAPIYGRYGFGPAVSGQTLEVRLPAPLAHLPAGAQDVRVELVEDADLRAEAPGLFAAVAVSRPGAVRRPERYWDEVLGLAPAPGEDGTDLRPALLARDATGAAVGVARYRTREKWEGMRHDTTLEVSDLFAATPAAQAALWQHLVSLDIVDRLRVTERPLDDPLPHLLADPRRALAGEGSDHFWARLLDVPAALAARGWLGPPGACVLEVHDALGLAGGRWRLEVADGRASVEASTATAGVACDLGALSAAYLGETPLVALAAAGRVRGEPASVARLSAQLAWQPTTWPTHTGF</sequence>
<dbReference type="Pfam" id="PF13530">
    <property type="entry name" value="SCP2_2"/>
    <property type="match status" value="1"/>
</dbReference>
<organism evidence="6 7">
    <name type="scientific">Quadrisphaera setariae</name>
    <dbReference type="NCBI Taxonomy" id="2593304"/>
    <lineage>
        <taxon>Bacteria</taxon>
        <taxon>Bacillati</taxon>
        <taxon>Actinomycetota</taxon>
        <taxon>Actinomycetes</taxon>
        <taxon>Kineosporiales</taxon>
        <taxon>Kineosporiaceae</taxon>
        <taxon>Quadrisphaera</taxon>
    </lineage>
</organism>
<dbReference type="Proteomes" id="UP000321234">
    <property type="component" value="Unassembled WGS sequence"/>
</dbReference>
<dbReference type="OrthoDB" id="8399956at2"/>
<keyword evidence="2 4" id="KW-0808">Transferase</keyword>
<keyword evidence="3 4" id="KW-0012">Acyltransferase</keyword>
<keyword evidence="7" id="KW-1185">Reference proteome</keyword>
<evidence type="ECO:0000256" key="1">
    <source>
        <dbReference type="ARBA" id="ARBA00009213"/>
    </source>
</evidence>
<feature type="active site" description="Proton donor" evidence="4">
    <location>
        <position position="133"/>
    </location>
</feature>
<dbReference type="AlphaFoldDB" id="A0A5C8ZIY6"/>
<comment type="caution">
    <text evidence="6">The sequence shown here is derived from an EMBL/GenBank/DDBJ whole genome shotgun (WGS) entry which is preliminary data.</text>
</comment>
<evidence type="ECO:0000256" key="2">
    <source>
        <dbReference type="ARBA" id="ARBA00022679"/>
    </source>
</evidence>
<dbReference type="GO" id="GO:0030649">
    <property type="term" value="P:aminoglycoside antibiotic catabolic process"/>
    <property type="evidence" value="ECO:0007669"/>
    <property type="project" value="TreeGrafter"/>
</dbReference>
<feature type="binding site" evidence="4">
    <location>
        <begin position="92"/>
        <end position="94"/>
    </location>
    <ligand>
        <name>acetyl-CoA</name>
        <dbReference type="ChEBI" id="CHEBI:57288"/>
    </ligand>
</feature>
<dbReference type="Pfam" id="PF17668">
    <property type="entry name" value="Acetyltransf_17"/>
    <property type="match status" value="1"/>
</dbReference>
<dbReference type="PROSITE" id="PS51186">
    <property type="entry name" value="GNAT"/>
    <property type="match status" value="1"/>
</dbReference>
<evidence type="ECO:0000256" key="4">
    <source>
        <dbReference type="HAMAP-Rule" id="MF_01812"/>
    </source>
</evidence>
<comment type="subunit">
    <text evidence="4">Homohexamer; trimer of dimers.</text>
</comment>
<dbReference type="InterPro" id="IPR022902">
    <property type="entry name" value="NAcTrfase_Eis"/>
</dbReference>
<dbReference type="PANTHER" id="PTHR37817">
    <property type="entry name" value="N-ACETYLTRANSFERASE EIS"/>
    <property type="match status" value="1"/>
</dbReference>
<dbReference type="Pfam" id="PF13527">
    <property type="entry name" value="Acetyltransf_9"/>
    <property type="match status" value="1"/>
</dbReference>
<accession>A0A5C8ZIY6</accession>
<dbReference type="SUPFAM" id="SSF55729">
    <property type="entry name" value="Acyl-CoA N-acyltransferases (Nat)"/>
    <property type="match status" value="1"/>
</dbReference>
<proteinExistence type="inferred from homology"/>
<feature type="domain" description="N-acetyltransferase" evidence="5">
    <location>
        <begin position="10"/>
        <end position="161"/>
    </location>
</feature>
<feature type="active site" description="Proton acceptor; via carboxylate" evidence="4">
    <location>
        <position position="422"/>
    </location>
</feature>
<dbReference type="InterPro" id="IPR025559">
    <property type="entry name" value="Eis_dom"/>
</dbReference>
<dbReference type="NCBIfam" id="NF002367">
    <property type="entry name" value="PRK01346.1-4"/>
    <property type="match status" value="1"/>
</dbReference>
<dbReference type="InterPro" id="IPR051554">
    <property type="entry name" value="Acetyltransferase_Eis"/>
</dbReference>
<dbReference type="GO" id="GO:0034069">
    <property type="term" value="F:aminoglycoside N-acetyltransferase activity"/>
    <property type="evidence" value="ECO:0007669"/>
    <property type="project" value="TreeGrafter"/>
</dbReference>
<dbReference type="EMBL" id="VKAC01000003">
    <property type="protein sequence ID" value="TXR57071.1"/>
    <property type="molecule type" value="Genomic_DNA"/>
</dbReference>
<protein>
    <submittedName>
        <fullName evidence="6">GNAT family N-acetyltransferase</fullName>
    </submittedName>
</protein>
<comment type="caution">
    <text evidence="4">Lacks conserved residue(s) required for the propagation of feature annotation.</text>
</comment>
<dbReference type="Gene3D" id="3.40.630.30">
    <property type="match status" value="2"/>
</dbReference>
<reference evidence="6 7" key="1">
    <citation type="submission" date="2019-07" db="EMBL/GenBank/DDBJ databases">
        <title>Quadrisphaera sp. strain DD2A genome sequencing and assembly.</title>
        <authorList>
            <person name="Kim I."/>
        </authorList>
    </citation>
    <scope>NUCLEOTIDE SEQUENCE [LARGE SCALE GENOMIC DNA]</scope>
    <source>
        <strain evidence="6 7">DD2A</strain>
    </source>
</reference>
<dbReference type="PANTHER" id="PTHR37817:SF1">
    <property type="entry name" value="N-ACETYLTRANSFERASE EIS"/>
    <property type="match status" value="1"/>
</dbReference>
<dbReference type="Gene3D" id="3.30.1050.10">
    <property type="entry name" value="SCP2 sterol-binding domain"/>
    <property type="match status" value="1"/>
</dbReference>
<dbReference type="InterPro" id="IPR000182">
    <property type="entry name" value="GNAT_dom"/>
</dbReference>
<dbReference type="InterPro" id="IPR041380">
    <property type="entry name" value="Acetyltransf_17"/>
</dbReference>
<dbReference type="CDD" id="cd04301">
    <property type="entry name" value="NAT_SF"/>
    <property type="match status" value="1"/>
</dbReference>
<dbReference type="InterPro" id="IPR016181">
    <property type="entry name" value="Acyl_CoA_acyltransferase"/>
</dbReference>
<feature type="binding site" evidence="4">
    <location>
        <begin position="100"/>
        <end position="105"/>
    </location>
    <ligand>
        <name>acetyl-CoA</name>
        <dbReference type="ChEBI" id="CHEBI:57288"/>
    </ligand>
</feature>